<reference evidence="9" key="1">
    <citation type="submission" date="2022-11" db="UniProtKB">
        <authorList>
            <consortium name="WormBaseParasite"/>
        </authorList>
    </citation>
    <scope>IDENTIFICATION</scope>
</reference>
<feature type="transmembrane region" description="Helical" evidence="6">
    <location>
        <begin position="293"/>
        <end position="317"/>
    </location>
</feature>
<dbReference type="CDD" id="cd14978">
    <property type="entry name" value="7tmA_FMRFamide_R-like"/>
    <property type="match status" value="1"/>
</dbReference>
<dbReference type="Pfam" id="PF00001">
    <property type="entry name" value="7tm_1"/>
    <property type="match status" value="1"/>
</dbReference>
<evidence type="ECO:0000313" key="8">
    <source>
        <dbReference type="Proteomes" id="UP000887566"/>
    </source>
</evidence>
<keyword evidence="3 6" id="KW-1133">Transmembrane helix</keyword>
<dbReference type="WBParaSite" id="PSAMB.scaffold478size49902.g6314.t2">
    <property type="protein sequence ID" value="PSAMB.scaffold478size49902.g6314.t2"/>
    <property type="gene ID" value="PSAMB.scaffold478size49902.g6314"/>
</dbReference>
<evidence type="ECO:0000256" key="6">
    <source>
        <dbReference type="SAM" id="Phobius"/>
    </source>
</evidence>
<dbReference type="Proteomes" id="UP000887566">
    <property type="component" value="Unplaced"/>
</dbReference>
<feature type="transmembrane region" description="Helical" evidence="6">
    <location>
        <begin position="80"/>
        <end position="104"/>
    </location>
</feature>
<dbReference type="InterPro" id="IPR017452">
    <property type="entry name" value="GPCR_Rhodpsn_7TM"/>
</dbReference>
<evidence type="ECO:0000256" key="2">
    <source>
        <dbReference type="ARBA" id="ARBA00022692"/>
    </source>
</evidence>
<dbReference type="SUPFAM" id="SSF81321">
    <property type="entry name" value="Family A G protein-coupled receptor-like"/>
    <property type="match status" value="1"/>
</dbReference>
<feature type="domain" description="G-protein coupled receptors family 1 profile" evidence="7">
    <location>
        <begin position="59"/>
        <end position="353"/>
    </location>
</feature>
<evidence type="ECO:0000256" key="4">
    <source>
        <dbReference type="ARBA" id="ARBA00023136"/>
    </source>
</evidence>
<feature type="transmembrane region" description="Helical" evidence="6">
    <location>
        <begin position="124"/>
        <end position="143"/>
    </location>
</feature>
<dbReference type="GO" id="GO:0004930">
    <property type="term" value="F:G protein-coupled receptor activity"/>
    <property type="evidence" value="ECO:0007669"/>
    <property type="project" value="InterPro"/>
</dbReference>
<accession>A0A914WPK5</accession>
<dbReference type="InterPro" id="IPR000276">
    <property type="entry name" value="GPCR_Rhodpsn"/>
</dbReference>
<evidence type="ECO:0000256" key="1">
    <source>
        <dbReference type="ARBA" id="ARBA00004370"/>
    </source>
</evidence>
<evidence type="ECO:0000256" key="5">
    <source>
        <dbReference type="SAM" id="MobiDB-lite"/>
    </source>
</evidence>
<sequence>MEYGIELNNDSAVDLYWAAGGNDSYDYYEDLCSIIPPEFIRLVLVGMCGSSISFVSFVLNSLLFTVLVSNPRHHSSHVLYLIWLALFDIFISVSYIMLFPVNLFMDWFASIPLAAAWWTYMRPMLATCHVTMTASVFLILAAAFERYITISKFQLRFRRRHRLWIIGVAMVVAVIAKGPVYFELKVVPNANCTGVTANLAVLSDFSNREPYKTVYRFWFRNAATIFIPFFLCLYFNTRIVIKLRQQHTGARLFRFGTSEHKRLKGLKARRRKISSSAKEEAELQQNIRSATRMLVLVTCTYLLSNVLNVVVTAWEFIDLHSLLHPQMRPFYTYSSDFVSVLTVLSSAARLPIYCSCNARLRAEVFGTVLKVCGFQSSKWVPEFSFSSTSQPTVKYSNTNGLVIENGRTKSTKRAACVGTGLDKIALSVAMAHLMSRHESMGSAGRMNNELVDDVDDEDDDDDDDQTRPIVELSPMLSSHYSELQLEEVPLSAELTRWQVPL</sequence>
<evidence type="ECO:0000259" key="7">
    <source>
        <dbReference type="PROSITE" id="PS50262"/>
    </source>
</evidence>
<feature type="transmembrane region" description="Helical" evidence="6">
    <location>
        <begin position="217"/>
        <end position="235"/>
    </location>
</feature>
<dbReference type="PRINTS" id="PR00237">
    <property type="entry name" value="GPCRRHODOPSN"/>
</dbReference>
<dbReference type="GO" id="GO:0016020">
    <property type="term" value="C:membrane"/>
    <property type="evidence" value="ECO:0007669"/>
    <property type="project" value="UniProtKB-SubCell"/>
</dbReference>
<dbReference type="PANTHER" id="PTHR46709">
    <property type="entry name" value="PROTEIN CBG23488-RELATED"/>
    <property type="match status" value="1"/>
</dbReference>
<dbReference type="PROSITE" id="PS50262">
    <property type="entry name" value="G_PROTEIN_RECEP_F1_2"/>
    <property type="match status" value="1"/>
</dbReference>
<dbReference type="PANTHER" id="PTHR46709:SF13">
    <property type="entry name" value="G-PROTEIN COUPLED RECEPTORS FAMILY 1 PROFILE DOMAIN-CONTAINING PROTEIN"/>
    <property type="match status" value="1"/>
</dbReference>
<feature type="transmembrane region" description="Helical" evidence="6">
    <location>
        <begin position="337"/>
        <end position="356"/>
    </location>
</feature>
<keyword evidence="4 6" id="KW-0472">Membrane</keyword>
<name>A0A914WPK5_9BILA</name>
<feature type="transmembrane region" description="Helical" evidence="6">
    <location>
        <begin position="39"/>
        <end position="68"/>
    </location>
</feature>
<comment type="subcellular location">
    <subcellularLocation>
        <location evidence="1">Membrane</location>
    </subcellularLocation>
</comment>
<evidence type="ECO:0000313" key="9">
    <source>
        <dbReference type="WBParaSite" id="PSAMB.scaffold478size49902.g6314.t2"/>
    </source>
</evidence>
<feature type="region of interest" description="Disordered" evidence="5">
    <location>
        <begin position="439"/>
        <end position="467"/>
    </location>
</feature>
<protein>
    <submittedName>
        <fullName evidence="9">G-protein coupled receptors family 1 profile domain-containing protein</fullName>
    </submittedName>
</protein>
<dbReference type="AlphaFoldDB" id="A0A914WPK5"/>
<organism evidence="8 9">
    <name type="scientific">Plectus sambesii</name>
    <dbReference type="NCBI Taxonomy" id="2011161"/>
    <lineage>
        <taxon>Eukaryota</taxon>
        <taxon>Metazoa</taxon>
        <taxon>Ecdysozoa</taxon>
        <taxon>Nematoda</taxon>
        <taxon>Chromadorea</taxon>
        <taxon>Plectida</taxon>
        <taxon>Plectina</taxon>
        <taxon>Plectoidea</taxon>
        <taxon>Plectidae</taxon>
        <taxon>Plectus</taxon>
    </lineage>
</organism>
<proteinExistence type="predicted"/>
<dbReference type="Gene3D" id="1.20.1070.10">
    <property type="entry name" value="Rhodopsin 7-helix transmembrane proteins"/>
    <property type="match status" value="1"/>
</dbReference>
<feature type="transmembrane region" description="Helical" evidence="6">
    <location>
        <begin position="163"/>
        <end position="182"/>
    </location>
</feature>
<evidence type="ECO:0000256" key="3">
    <source>
        <dbReference type="ARBA" id="ARBA00022989"/>
    </source>
</evidence>
<keyword evidence="2 6" id="KW-0812">Transmembrane</keyword>
<keyword evidence="8" id="KW-1185">Reference proteome</keyword>
<feature type="compositionally biased region" description="Acidic residues" evidence="5">
    <location>
        <begin position="450"/>
        <end position="464"/>
    </location>
</feature>